<feature type="non-terminal residue" evidence="2">
    <location>
        <position position="41"/>
    </location>
</feature>
<dbReference type="Proteomes" id="UP000188320">
    <property type="component" value="Unassembled WGS sequence"/>
</dbReference>
<gene>
    <name evidence="2" type="ORF">AX774_g7708</name>
</gene>
<accession>A0A1R1PD94</accession>
<evidence type="ECO:0000256" key="1">
    <source>
        <dbReference type="SAM" id="MobiDB-lite"/>
    </source>
</evidence>
<evidence type="ECO:0000313" key="3">
    <source>
        <dbReference type="Proteomes" id="UP000188320"/>
    </source>
</evidence>
<feature type="region of interest" description="Disordered" evidence="1">
    <location>
        <begin position="1"/>
        <end position="41"/>
    </location>
</feature>
<name>A0A1R1PD94_ZANCU</name>
<keyword evidence="3" id="KW-1185">Reference proteome</keyword>
<comment type="caution">
    <text evidence="2">The sequence shown here is derived from an EMBL/GenBank/DDBJ whole genome shotgun (WGS) entry which is preliminary data.</text>
</comment>
<protein>
    <submittedName>
        <fullName evidence="2">Uncharacterized protein</fullName>
    </submittedName>
</protein>
<sequence>MGASGGDSIGQSTQPVYGGDISRSRRTGPNHEATQLRIRHS</sequence>
<evidence type="ECO:0000313" key="2">
    <source>
        <dbReference type="EMBL" id="OMH78888.1"/>
    </source>
</evidence>
<organism evidence="2 3">
    <name type="scientific">Zancudomyces culisetae</name>
    <name type="common">Gut fungus</name>
    <name type="synonym">Smittium culisetae</name>
    <dbReference type="NCBI Taxonomy" id="1213189"/>
    <lineage>
        <taxon>Eukaryota</taxon>
        <taxon>Fungi</taxon>
        <taxon>Fungi incertae sedis</taxon>
        <taxon>Zoopagomycota</taxon>
        <taxon>Kickxellomycotina</taxon>
        <taxon>Harpellomycetes</taxon>
        <taxon>Harpellales</taxon>
        <taxon>Legeriomycetaceae</taxon>
        <taxon>Zancudomyces</taxon>
    </lineage>
</organism>
<reference evidence="3" key="1">
    <citation type="submission" date="2017-01" db="EMBL/GenBank/DDBJ databases">
        <authorList>
            <person name="Wang Y."/>
            <person name="White M."/>
            <person name="Kvist S."/>
            <person name="Moncalvo J.-M."/>
        </authorList>
    </citation>
    <scope>NUCLEOTIDE SEQUENCE [LARGE SCALE GENOMIC DNA]</scope>
    <source>
        <strain evidence="3">COL-18-3</strain>
    </source>
</reference>
<dbReference type="EMBL" id="LSSK01001739">
    <property type="protein sequence ID" value="OMH78888.1"/>
    <property type="molecule type" value="Genomic_DNA"/>
</dbReference>
<dbReference type="AlphaFoldDB" id="A0A1R1PD94"/>
<proteinExistence type="predicted"/>